<dbReference type="GeneID" id="66114041"/>
<comment type="similarity">
    <text evidence="1">Belongs to the synaptojanin family.</text>
</comment>
<protein>
    <recommendedName>
        <fullName evidence="3">phosphoinositide 5-phosphatase</fullName>
        <ecNumber evidence="3">3.1.3.36</ecNumber>
    </recommendedName>
</protein>
<dbReference type="PANTHER" id="PTHR11200:SF269">
    <property type="entry name" value="PHOSPHATIDYLINOSITOL 4,5-BISPHOSPHATE 5-PHOSPHATASE INP51"/>
    <property type="match status" value="1"/>
</dbReference>
<evidence type="ECO:0000256" key="2">
    <source>
        <dbReference type="ARBA" id="ARBA00009678"/>
    </source>
</evidence>
<evidence type="ECO:0000256" key="4">
    <source>
        <dbReference type="ARBA" id="ARBA00022801"/>
    </source>
</evidence>
<name>A0A9P7V964_9ASCO</name>
<dbReference type="InterPro" id="IPR000300">
    <property type="entry name" value="IPPc"/>
</dbReference>
<dbReference type="EC" id="3.1.3.36" evidence="3"/>
<dbReference type="Proteomes" id="UP000790833">
    <property type="component" value="Unassembled WGS sequence"/>
</dbReference>
<dbReference type="Pfam" id="PF22669">
    <property type="entry name" value="Exo_endo_phos2"/>
    <property type="match status" value="1"/>
</dbReference>
<feature type="domain" description="SAC" evidence="5">
    <location>
        <begin position="159"/>
        <end position="518"/>
    </location>
</feature>
<dbReference type="InterPro" id="IPR036691">
    <property type="entry name" value="Endo/exonu/phosph_ase_sf"/>
</dbReference>
<dbReference type="SMART" id="SM00128">
    <property type="entry name" value="IPPc"/>
    <property type="match status" value="1"/>
</dbReference>
<dbReference type="GO" id="GO:0005737">
    <property type="term" value="C:cytoplasm"/>
    <property type="evidence" value="ECO:0007669"/>
    <property type="project" value="TreeGrafter"/>
</dbReference>
<evidence type="ECO:0000256" key="1">
    <source>
        <dbReference type="ARBA" id="ARBA00008943"/>
    </source>
</evidence>
<dbReference type="Gene3D" id="3.60.10.10">
    <property type="entry name" value="Endonuclease/exonuclease/phosphatase"/>
    <property type="match status" value="1"/>
</dbReference>
<dbReference type="InterPro" id="IPR002013">
    <property type="entry name" value="SAC_dom"/>
</dbReference>
<gene>
    <name evidence="6" type="primary">INP51</name>
    <name evidence="6" type="ORF">KQ657_000667</name>
</gene>
<comment type="similarity">
    <text evidence="2">In the central section; belongs to the inositol 1,4,5-trisphosphate 5-phosphatase family.</text>
</comment>
<dbReference type="GO" id="GO:0004439">
    <property type="term" value="F:phosphatidylinositol-4,5-bisphosphate 5-phosphatase activity"/>
    <property type="evidence" value="ECO:0007669"/>
    <property type="project" value="UniProtKB-EC"/>
</dbReference>
<dbReference type="Pfam" id="PF02383">
    <property type="entry name" value="Syja_N"/>
    <property type="match status" value="1"/>
</dbReference>
<keyword evidence="4" id="KW-0378">Hydrolase</keyword>
<reference evidence="6" key="1">
    <citation type="submission" date="2021-03" db="EMBL/GenBank/DDBJ databases">
        <authorList>
            <person name="Palmer J.M."/>
        </authorList>
    </citation>
    <scope>NUCLEOTIDE SEQUENCE</scope>
    <source>
        <strain evidence="6">ARV_011</strain>
    </source>
</reference>
<sequence>MRLYLNQRPRTFILTSNGYALVIRHPNPTYKEDGNGGKKVEEVPAVIVEFCNTEILNLANYKEIVPSRRNGQMLGFLGFLLIKNNILLGFITGDETIASPTLHDTVHRITGVEFFCVQLDAFDQFVTFQEYNNNNGRHIGRPNAPDEYLDQGESLAHSVKKLISLGDFFYSPSFDITLTMQERGYQANPLFKLRADGPYCKRFMWNRYMTLELIDFRKKLPPIEQEMFDTGGFITPISRGYAQTLNSVINNEDALITMISKQACLKSGHLFGEWGIDDQGEVANYMETEIIIYTHKFCFAYVVVRGNVPIFYETETHFSKRNILIAVSKSSKKMRFPRSFETSQLALGRHFDGLAYNFGDIAVVNGLTSDESSYKSQLSKKYKEHLEKFIALKNDAGNYRLFEIDLHVSKAFVKKVGFTSVNPHNIISIINDRVVDFGAYFYGISDNTFTGRQLGVFRVNSFDNLHKASFISKVICQRVIELAIEDMGITLESNTEIIAHHAKLWEENDYQITRLTTSYITNFGKLAVHAVNNTVKSHFSAKYLSGVVPDNKGNDTAMLKMLGRKSDQVSVTLFSPILDLLQEIDRRNTAAKVDDANTESVLPTQQIKLFAGTFNVSGKCPTTSITEWIYPTNTEGEVSYDIVFIGIQEVVELTTGQIPSRDVGKARFWENKIKSTLDENPLGIKYVSLWVGMLGTTALFLFVKESQVDKIRGVEGNVKKTGLGGMAANKGGVAVSFCFNDTLICLVSCHLAAGLSNIDERHQNYKTLVKGFRFLKNRSAKDHDAVIWLGDFNYRIGLPNEQVKPLIERKQYSRLFEFDQLHMQMANGITFPFYDEMEITFPPTYKFDLDSDIYDTSEKQRIPAWTDRILSLSKGKVLTPKVYNSCPTVKFSDHRPVYGIFEVSVHSLSASNNKSNLALDRVSGIDLNTTIFKKDDLSYLVFNDNDKALPPPSTDSRKWWLDGNKSVKMSIKELNDNDNELVHDPLVVNPFLPINPFEQTDKPEFIKKSTLLEMIR</sequence>
<dbReference type="GO" id="GO:0016020">
    <property type="term" value="C:membrane"/>
    <property type="evidence" value="ECO:0007669"/>
    <property type="project" value="TreeGrafter"/>
</dbReference>
<evidence type="ECO:0000313" key="6">
    <source>
        <dbReference type="EMBL" id="KAG7193596.1"/>
    </source>
</evidence>
<dbReference type="RefSeq" id="XP_043049144.1">
    <property type="nucleotide sequence ID" value="XM_043191501.1"/>
</dbReference>
<dbReference type="OrthoDB" id="405996at2759"/>
<dbReference type="EMBL" id="JAHMUF010000011">
    <property type="protein sequence ID" value="KAG7193596.1"/>
    <property type="molecule type" value="Genomic_DNA"/>
</dbReference>
<dbReference type="SUPFAM" id="SSF56219">
    <property type="entry name" value="DNase I-like"/>
    <property type="match status" value="1"/>
</dbReference>
<dbReference type="PANTHER" id="PTHR11200">
    <property type="entry name" value="INOSITOL 5-PHOSPHATASE"/>
    <property type="match status" value="1"/>
</dbReference>
<evidence type="ECO:0000256" key="3">
    <source>
        <dbReference type="ARBA" id="ARBA00013044"/>
    </source>
</evidence>
<comment type="caution">
    <text evidence="6">The sequence shown here is derived from an EMBL/GenBank/DDBJ whole genome shotgun (WGS) entry which is preliminary data.</text>
</comment>
<keyword evidence="7" id="KW-1185">Reference proteome</keyword>
<evidence type="ECO:0000259" key="5">
    <source>
        <dbReference type="PROSITE" id="PS50275"/>
    </source>
</evidence>
<accession>A0A9P7V964</accession>
<dbReference type="InterPro" id="IPR046985">
    <property type="entry name" value="IP5"/>
</dbReference>
<organism evidence="6 7">
    <name type="scientific">Scheffersomyces spartinae</name>
    <dbReference type="NCBI Taxonomy" id="45513"/>
    <lineage>
        <taxon>Eukaryota</taxon>
        <taxon>Fungi</taxon>
        <taxon>Dikarya</taxon>
        <taxon>Ascomycota</taxon>
        <taxon>Saccharomycotina</taxon>
        <taxon>Pichiomycetes</taxon>
        <taxon>Debaryomycetaceae</taxon>
        <taxon>Scheffersomyces</taxon>
    </lineage>
</organism>
<evidence type="ECO:0000313" key="7">
    <source>
        <dbReference type="Proteomes" id="UP000790833"/>
    </source>
</evidence>
<dbReference type="GO" id="GO:0046856">
    <property type="term" value="P:phosphatidylinositol dephosphorylation"/>
    <property type="evidence" value="ECO:0007669"/>
    <property type="project" value="InterPro"/>
</dbReference>
<proteinExistence type="inferred from homology"/>
<dbReference type="AlphaFoldDB" id="A0A9P7V964"/>
<dbReference type="PROSITE" id="PS50275">
    <property type="entry name" value="SAC"/>
    <property type="match status" value="1"/>
</dbReference>
<dbReference type="GO" id="GO:0043813">
    <property type="term" value="F:phosphatidylinositol-3,5-bisphosphate 5-phosphatase activity"/>
    <property type="evidence" value="ECO:0007669"/>
    <property type="project" value="TreeGrafter"/>
</dbReference>